<gene>
    <name evidence="1" type="ORF">QJS10_CPB11g01233</name>
</gene>
<protein>
    <submittedName>
        <fullName evidence="1">Uncharacterized protein</fullName>
    </submittedName>
</protein>
<accession>A0AAV9DR44</accession>
<dbReference type="EMBL" id="JAUJYO010000011">
    <property type="protein sequence ID" value="KAK1303150.1"/>
    <property type="molecule type" value="Genomic_DNA"/>
</dbReference>
<reference evidence="1" key="1">
    <citation type="journal article" date="2023" name="Nat. Commun.">
        <title>Diploid and tetraploid genomes of Acorus and the evolution of monocots.</title>
        <authorList>
            <person name="Ma L."/>
            <person name="Liu K.W."/>
            <person name="Li Z."/>
            <person name="Hsiao Y.Y."/>
            <person name="Qi Y."/>
            <person name="Fu T."/>
            <person name="Tang G.D."/>
            <person name="Zhang D."/>
            <person name="Sun W.H."/>
            <person name="Liu D.K."/>
            <person name="Li Y."/>
            <person name="Chen G.Z."/>
            <person name="Liu X.D."/>
            <person name="Liao X.Y."/>
            <person name="Jiang Y.T."/>
            <person name="Yu X."/>
            <person name="Hao Y."/>
            <person name="Huang J."/>
            <person name="Zhao X.W."/>
            <person name="Ke S."/>
            <person name="Chen Y.Y."/>
            <person name="Wu W.L."/>
            <person name="Hsu J.L."/>
            <person name="Lin Y.F."/>
            <person name="Huang M.D."/>
            <person name="Li C.Y."/>
            <person name="Huang L."/>
            <person name="Wang Z.W."/>
            <person name="Zhao X."/>
            <person name="Zhong W.Y."/>
            <person name="Peng D.H."/>
            <person name="Ahmad S."/>
            <person name="Lan S."/>
            <person name="Zhang J.S."/>
            <person name="Tsai W.C."/>
            <person name="Van de Peer Y."/>
            <person name="Liu Z.J."/>
        </authorList>
    </citation>
    <scope>NUCLEOTIDE SEQUENCE</scope>
    <source>
        <strain evidence="1">CP</strain>
    </source>
</reference>
<keyword evidence="2" id="KW-1185">Reference proteome</keyword>
<organism evidence="1 2">
    <name type="scientific">Acorus calamus</name>
    <name type="common">Sweet flag</name>
    <dbReference type="NCBI Taxonomy" id="4465"/>
    <lineage>
        <taxon>Eukaryota</taxon>
        <taxon>Viridiplantae</taxon>
        <taxon>Streptophyta</taxon>
        <taxon>Embryophyta</taxon>
        <taxon>Tracheophyta</taxon>
        <taxon>Spermatophyta</taxon>
        <taxon>Magnoliopsida</taxon>
        <taxon>Liliopsida</taxon>
        <taxon>Acoraceae</taxon>
        <taxon>Acorus</taxon>
    </lineage>
</organism>
<dbReference type="AlphaFoldDB" id="A0AAV9DR44"/>
<dbReference type="PANTHER" id="PTHR33710">
    <property type="entry name" value="BNAC02G09200D PROTEIN"/>
    <property type="match status" value="1"/>
</dbReference>
<reference evidence="1" key="2">
    <citation type="submission" date="2023-06" db="EMBL/GenBank/DDBJ databases">
        <authorList>
            <person name="Ma L."/>
            <person name="Liu K.-W."/>
            <person name="Li Z."/>
            <person name="Hsiao Y.-Y."/>
            <person name="Qi Y."/>
            <person name="Fu T."/>
            <person name="Tang G."/>
            <person name="Zhang D."/>
            <person name="Sun W.-H."/>
            <person name="Liu D.-K."/>
            <person name="Li Y."/>
            <person name="Chen G.-Z."/>
            <person name="Liu X.-D."/>
            <person name="Liao X.-Y."/>
            <person name="Jiang Y.-T."/>
            <person name="Yu X."/>
            <person name="Hao Y."/>
            <person name="Huang J."/>
            <person name="Zhao X.-W."/>
            <person name="Ke S."/>
            <person name="Chen Y.-Y."/>
            <person name="Wu W.-L."/>
            <person name="Hsu J.-L."/>
            <person name="Lin Y.-F."/>
            <person name="Huang M.-D."/>
            <person name="Li C.-Y."/>
            <person name="Huang L."/>
            <person name="Wang Z.-W."/>
            <person name="Zhao X."/>
            <person name="Zhong W.-Y."/>
            <person name="Peng D.-H."/>
            <person name="Ahmad S."/>
            <person name="Lan S."/>
            <person name="Zhang J.-S."/>
            <person name="Tsai W.-C."/>
            <person name="Van De Peer Y."/>
            <person name="Liu Z.-J."/>
        </authorList>
    </citation>
    <scope>NUCLEOTIDE SEQUENCE</scope>
    <source>
        <strain evidence="1">CP</strain>
        <tissue evidence="1">Leaves</tissue>
    </source>
</reference>
<evidence type="ECO:0000313" key="2">
    <source>
        <dbReference type="Proteomes" id="UP001180020"/>
    </source>
</evidence>
<evidence type="ECO:0000313" key="1">
    <source>
        <dbReference type="EMBL" id="KAK1303150.1"/>
    </source>
</evidence>
<proteinExistence type="predicted"/>
<dbReference type="Proteomes" id="UP001180020">
    <property type="component" value="Unassembled WGS sequence"/>
</dbReference>
<comment type="caution">
    <text evidence="1">The sequence shown here is derived from an EMBL/GenBank/DDBJ whole genome shotgun (WGS) entry which is preliminary data.</text>
</comment>
<dbReference type="PANTHER" id="PTHR33710:SF64">
    <property type="entry name" value="ENDONUCLEASE_EXONUCLEASE_PHOSPHATASE DOMAIN-CONTAINING PROTEIN"/>
    <property type="match status" value="1"/>
</dbReference>
<sequence>MLLTALPKGLLFGTQSSVLLLQLVVWAGLLVGLNQASCFFNEVRYSNEKVGGSPVHSRRLRKFNSCILASGLEDLKSIRHILSWNNRQDSRILCRLDRVMGNQTFITSFPHTLVEYLPPGISYHSPLHLFCEPSFPSGPKPFKYFETWESHPTFFTTVQEAWKEDFIGNRQFIFVKKLANVKMVLKSWNKVVFVLIHHNLRTSKNELEVAQSALHSHPCDPVSISAEAVARSNCLSMLSQEEKFARQKSRQLWLNEGDSNTKFFYNSIKSRSAINTISRLRHDDGSICSDPEEIKTLIVQFYQNLLNRDSSSDILLPPPLSSVLDAENSTLCSPILEKELRSAVFGMKALSSLGPDGFPDQVKGG</sequence>
<name>A0AAV9DR44_ACOCL</name>